<gene>
    <name evidence="16" type="ORF">C7450_103366</name>
</gene>
<comment type="cofactor">
    <cofactor evidence="1 12 14">
        <name>FMN</name>
        <dbReference type="ChEBI" id="CHEBI:58210"/>
    </cofactor>
</comment>
<keyword evidence="4 12" id="KW-0285">Flavoprotein</keyword>
<comment type="catalytic activity">
    <reaction evidence="10">
        <text>a 5,6-dihydrouridine in tRNA + NADP(+) = a uridine in tRNA + NADPH + H(+)</text>
        <dbReference type="Rhea" id="RHEA:23624"/>
        <dbReference type="Rhea" id="RHEA-COMP:13339"/>
        <dbReference type="Rhea" id="RHEA-COMP:13887"/>
        <dbReference type="ChEBI" id="CHEBI:15378"/>
        <dbReference type="ChEBI" id="CHEBI:57783"/>
        <dbReference type="ChEBI" id="CHEBI:58349"/>
        <dbReference type="ChEBI" id="CHEBI:65315"/>
        <dbReference type="ChEBI" id="CHEBI:74443"/>
    </reaction>
</comment>
<dbReference type="NCBIfam" id="TIGR00737">
    <property type="entry name" value="nifR3_yhdG"/>
    <property type="match status" value="1"/>
</dbReference>
<evidence type="ECO:0000256" key="8">
    <source>
        <dbReference type="ARBA" id="ARBA00022884"/>
    </source>
</evidence>
<organism evidence="16 17">
    <name type="scientific">Chelatococcus asaccharovorans</name>
    <dbReference type="NCBI Taxonomy" id="28210"/>
    <lineage>
        <taxon>Bacteria</taxon>
        <taxon>Pseudomonadati</taxon>
        <taxon>Pseudomonadota</taxon>
        <taxon>Alphaproteobacteria</taxon>
        <taxon>Hyphomicrobiales</taxon>
        <taxon>Chelatococcaceae</taxon>
        <taxon>Chelatococcus</taxon>
    </lineage>
</organism>
<evidence type="ECO:0000256" key="2">
    <source>
        <dbReference type="ARBA" id="ARBA00002790"/>
    </source>
</evidence>
<name>A0A2V3UBK6_9HYPH</name>
<dbReference type="InterPro" id="IPR018517">
    <property type="entry name" value="tRNA_hU_synthase_CS"/>
</dbReference>
<dbReference type="GO" id="GO:0050660">
    <property type="term" value="F:flavin adenine dinucleotide binding"/>
    <property type="evidence" value="ECO:0007669"/>
    <property type="project" value="InterPro"/>
</dbReference>
<evidence type="ECO:0000256" key="6">
    <source>
        <dbReference type="ARBA" id="ARBA00022694"/>
    </source>
</evidence>
<keyword evidence="7" id="KW-0521">NADP</keyword>
<evidence type="ECO:0000313" key="17">
    <source>
        <dbReference type="Proteomes" id="UP000248021"/>
    </source>
</evidence>
<keyword evidence="8" id="KW-0694">RNA-binding</keyword>
<keyword evidence="9 12" id="KW-0560">Oxidoreductase</keyword>
<keyword evidence="6 12" id="KW-0819">tRNA processing</keyword>
<dbReference type="Gene3D" id="3.20.20.70">
    <property type="entry name" value="Aldolase class I"/>
    <property type="match status" value="1"/>
</dbReference>
<dbReference type="GO" id="GO:0000049">
    <property type="term" value="F:tRNA binding"/>
    <property type="evidence" value="ECO:0007669"/>
    <property type="project" value="UniProtKB-KW"/>
</dbReference>
<dbReference type="InterPro" id="IPR035587">
    <property type="entry name" value="DUS-like_FMN-bd"/>
</dbReference>
<evidence type="ECO:0000313" key="16">
    <source>
        <dbReference type="EMBL" id="PXW61847.1"/>
    </source>
</evidence>
<feature type="binding site" evidence="14">
    <location>
        <position position="80"/>
    </location>
    <ligand>
        <name>FMN</name>
        <dbReference type="ChEBI" id="CHEBI:58210"/>
    </ligand>
</feature>
<evidence type="ECO:0000256" key="3">
    <source>
        <dbReference type="ARBA" id="ARBA00022555"/>
    </source>
</evidence>
<dbReference type="EMBL" id="QJJK01000003">
    <property type="protein sequence ID" value="PXW61847.1"/>
    <property type="molecule type" value="Genomic_DNA"/>
</dbReference>
<comment type="similarity">
    <text evidence="12">Belongs to the dus family.</text>
</comment>
<dbReference type="Pfam" id="PF01207">
    <property type="entry name" value="Dus"/>
    <property type="match status" value="1"/>
</dbReference>
<dbReference type="InterPro" id="IPR013785">
    <property type="entry name" value="Aldolase_TIM"/>
</dbReference>
<evidence type="ECO:0000256" key="12">
    <source>
        <dbReference type="PIRNR" id="PIRNR006621"/>
    </source>
</evidence>
<feature type="binding site" evidence="14">
    <location>
        <begin position="234"/>
        <end position="235"/>
    </location>
    <ligand>
        <name>FMN</name>
        <dbReference type="ChEBI" id="CHEBI:58210"/>
    </ligand>
</feature>
<dbReference type="InterPro" id="IPR004652">
    <property type="entry name" value="DusB-like"/>
</dbReference>
<evidence type="ECO:0000256" key="14">
    <source>
        <dbReference type="PIRSR" id="PIRSR006621-2"/>
    </source>
</evidence>
<evidence type="ECO:0000256" key="9">
    <source>
        <dbReference type="ARBA" id="ARBA00023002"/>
    </source>
</evidence>
<feature type="binding site" evidence="14">
    <location>
        <position position="149"/>
    </location>
    <ligand>
        <name>FMN</name>
        <dbReference type="ChEBI" id="CHEBI:58210"/>
    </ligand>
</feature>
<dbReference type="AlphaFoldDB" id="A0A2V3UBK6"/>
<sequence>MNDAEMGTIAETPQWRPDLAMGAVLAPMSGITDVAFRRIAHRFGASLVVSEMVASQELVDGSQEAVLRAEGTGITPHVVQLAGCDARWMGEAARVAEASGAAMIDINMGCPAKRVIGGWAGSALMRDLDHATSLIEAVVSAVAVPVSVKMRLGWDETSVNADALARRAEAAGAVLITVHGRTRQQFYKGTASWAAVRRVRDATALPLVVNGDMADATDARKALDQSGADAVMIGRAALGQPWLVGQVAAELRSGQAAPAPSPPEKTDAITEHYTTLLTIYGKRVGLRHARKHLAAYCADAERHGSAAAAQCRAELVTSEDPDRVLALIQRLYDGSTDSPLQKEAA</sequence>
<feature type="domain" description="DUS-like FMN-binding" evidence="15">
    <location>
        <begin position="25"/>
        <end position="326"/>
    </location>
</feature>
<dbReference type="PROSITE" id="PS01136">
    <property type="entry name" value="UPF0034"/>
    <property type="match status" value="1"/>
</dbReference>
<protein>
    <recommendedName>
        <fullName evidence="12">tRNA-dihydrouridine synthase</fullName>
        <ecNumber evidence="12">1.3.1.-</ecNumber>
    </recommendedName>
</protein>
<keyword evidence="14" id="KW-0547">Nucleotide-binding</keyword>
<evidence type="ECO:0000256" key="5">
    <source>
        <dbReference type="ARBA" id="ARBA00022643"/>
    </source>
</evidence>
<dbReference type="Gene3D" id="1.10.1200.80">
    <property type="entry name" value="Putative flavin oxidoreducatase, domain 2"/>
    <property type="match status" value="1"/>
</dbReference>
<dbReference type="InterPro" id="IPR024036">
    <property type="entry name" value="tRNA-dHydroUridine_Synthase_C"/>
</dbReference>
<reference evidence="16 17" key="1">
    <citation type="submission" date="2018-05" db="EMBL/GenBank/DDBJ databases">
        <title>Genomic Encyclopedia of Type Strains, Phase IV (KMG-IV): sequencing the most valuable type-strain genomes for metagenomic binning, comparative biology and taxonomic classification.</title>
        <authorList>
            <person name="Goeker M."/>
        </authorList>
    </citation>
    <scope>NUCLEOTIDE SEQUENCE [LARGE SCALE GENOMIC DNA]</scope>
    <source>
        <strain evidence="16 17">DSM 6462</strain>
    </source>
</reference>
<proteinExistence type="inferred from homology"/>
<feature type="active site" description="Proton donor" evidence="13">
    <location>
        <position position="110"/>
    </location>
</feature>
<keyword evidence="17" id="KW-1185">Reference proteome</keyword>
<keyword evidence="3" id="KW-0820">tRNA-binding</keyword>
<dbReference type="OrthoDB" id="9764501at2"/>
<comment type="caution">
    <text evidence="16">The sequence shown here is derived from an EMBL/GenBank/DDBJ whole genome shotgun (WGS) entry which is preliminary data.</text>
</comment>
<evidence type="ECO:0000256" key="10">
    <source>
        <dbReference type="ARBA" id="ARBA00048205"/>
    </source>
</evidence>
<dbReference type="Proteomes" id="UP000248021">
    <property type="component" value="Unassembled WGS sequence"/>
</dbReference>
<accession>A0A2V3UBK6</accession>
<dbReference type="EC" id="1.3.1.-" evidence="12"/>
<dbReference type="PIRSF" id="PIRSF006621">
    <property type="entry name" value="Dus"/>
    <property type="match status" value="1"/>
</dbReference>
<dbReference type="SUPFAM" id="SSF51395">
    <property type="entry name" value="FMN-linked oxidoreductases"/>
    <property type="match status" value="1"/>
</dbReference>
<evidence type="ECO:0000256" key="11">
    <source>
        <dbReference type="ARBA" id="ARBA00048802"/>
    </source>
</evidence>
<dbReference type="PANTHER" id="PTHR45846">
    <property type="entry name" value="TRNA-DIHYDROURIDINE(47) SYNTHASE [NAD(P)(+)]-LIKE"/>
    <property type="match status" value="1"/>
</dbReference>
<dbReference type="CDD" id="cd02801">
    <property type="entry name" value="DUS_like_FMN"/>
    <property type="match status" value="1"/>
</dbReference>
<dbReference type="RefSeq" id="WP_110374297.1">
    <property type="nucleotide sequence ID" value="NZ_JAHBRY010000001.1"/>
</dbReference>
<evidence type="ECO:0000256" key="4">
    <source>
        <dbReference type="ARBA" id="ARBA00022630"/>
    </source>
</evidence>
<evidence type="ECO:0000256" key="13">
    <source>
        <dbReference type="PIRSR" id="PIRSR006621-1"/>
    </source>
</evidence>
<comment type="function">
    <text evidence="2 12">Catalyzes the synthesis of 5,6-dihydrouridine (D), a modified base found in the D-loop of most tRNAs, via the reduction of the C5-C6 double bond in target uridines.</text>
</comment>
<evidence type="ECO:0000256" key="7">
    <source>
        <dbReference type="ARBA" id="ARBA00022857"/>
    </source>
</evidence>
<dbReference type="PANTHER" id="PTHR45846:SF1">
    <property type="entry name" value="TRNA-DIHYDROURIDINE(47) SYNTHASE [NAD(P)(+)]-LIKE"/>
    <property type="match status" value="1"/>
</dbReference>
<comment type="catalytic activity">
    <reaction evidence="11">
        <text>a 5,6-dihydrouridine in tRNA + NAD(+) = a uridine in tRNA + NADH + H(+)</text>
        <dbReference type="Rhea" id="RHEA:54452"/>
        <dbReference type="Rhea" id="RHEA-COMP:13339"/>
        <dbReference type="Rhea" id="RHEA-COMP:13887"/>
        <dbReference type="ChEBI" id="CHEBI:15378"/>
        <dbReference type="ChEBI" id="CHEBI:57540"/>
        <dbReference type="ChEBI" id="CHEBI:57945"/>
        <dbReference type="ChEBI" id="CHEBI:65315"/>
        <dbReference type="ChEBI" id="CHEBI:74443"/>
    </reaction>
</comment>
<feature type="binding site" evidence="14">
    <location>
        <position position="179"/>
    </location>
    <ligand>
        <name>FMN</name>
        <dbReference type="ChEBI" id="CHEBI:58210"/>
    </ligand>
</feature>
<evidence type="ECO:0000256" key="1">
    <source>
        <dbReference type="ARBA" id="ARBA00001917"/>
    </source>
</evidence>
<dbReference type="InterPro" id="IPR001269">
    <property type="entry name" value="DUS_fam"/>
</dbReference>
<evidence type="ECO:0000259" key="15">
    <source>
        <dbReference type="Pfam" id="PF01207"/>
    </source>
</evidence>
<keyword evidence="5 12" id="KW-0288">FMN</keyword>
<dbReference type="GO" id="GO:0017150">
    <property type="term" value="F:tRNA dihydrouridine synthase activity"/>
    <property type="evidence" value="ECO:0007669"/>
    <property type="project" value="InterPro"/>
</dbReference>